<feature type="active site" evidence="7">
    <location>
        <position position="415"/>
    </location>
</feature>
<proteinExistence type="inferred from homology"/>
<feature type="binding site" evidence="6">
    <location>
        <position position="388"/>
    </location>
    <ligand>
        <name>S-adenosyl-L-methionine</name>
        <dbReference type="ChEBI" id="CHEBI:59789"/>
    </ligand>
</feature>
<dbReference type="Gene3D" id="2.40.50.1070">
    <property type="match status" value="1"/>
</dbReference>
<dbReference type="PROSITE" id="PS51687">
    <property type="entry name" value="SAM_MT_RNA_M5U"/>
    <property type="match status" value="1"/>
</dbReference>
<dbReference type="PROSITE" id="PS01230">
    <property type="entry name" value="TRMA_1"/>
    <property type="match status" value="1"/>
</dbReference>
<dbReference type="InterPro" id="IPR010280">
    <property type="entry name" value="U5_MeTrfase_fam"/>
</dbReference>
<dbReference type="GO" id="GO:0051539">
    <property type="term" value="F:4 iron, 4 sulfur cluster binding"/>
    <property type="evidence" value="ECO:0007669"/>
    <property type="project" value="UniProtKB-KW"/>
</dbReference>
<dbReference type="FunFam" id="2.40.50.140:FF:000097">
    <property type="entry name" value="23S rRNA (uracil(1939)-C(5))-methyltransferase RlmD"/>
    <property type="match status" value="1"/>
</dbReference>
<name>A0A364K4Y5_9BACL</name>
<keyword evidence="5" id="KW-0411">Iron-sulfur</keyword>
<keyword evidence="1" id="KW-0004">4Fe-4S</keyword>
<dbReference type="AlphaFoldDB" id="A0A364K4Y5"/>
<keyword evidence="1" id="KW-0408">Iron</keyword>
<evidence type="ECO:0000313" key="9">
    <source>
        <dbReference type="EMBL" id="RAL24329.1"/>
    </source>
</evidence>
<evidence type="ECO:0000259" key="8">
    <source>
        <dbReference type="PROSITE" id="PS50926"/>
    </source>
</evidence>
<keyword evidence="2 6" id="KW-0489">Methyltransferase</keyword>
<reference evidence="9 10" key="1">
    <citation type="submission" date="2018-06" db="EMBL/GenBank/DDBJ databases">
        <title>Thermoflavimicrobium daqus sp. nov., a thermophilic microbe isolated from Moutai-flavour Daqu.</title>
        <authorList>
            <person name="Wang X."/>
            <person name="Zhou H."/>
        </authorList>
    </citation>
    <scope>NUCLEOTIDE SEQUENCE [LARGE SCALE GENOMIC DNA]</scope>
    <source>
        <strain evidence="9 10">FBKL4.011</strain>
    </source>
</reference>
<keyword evidence="10" id="KW-1185">Reference proteome</keyword>
<reference evidence="9 10" key="2">
    <citation type="submission" date="2018-06" db="EMBL/GenBank/DDBJ databases">
        <authorList>
            <person name="Zhirakovskaya E."/>
        </authorList>
    </citation>
    <scope>NUCLEOTIDE SEQUENCE [LARGE SCALE GENOMIC DNA]</scope>
    <source>
        <strain evidence="9 10">FBKL4.011</strain>
    </source>
</reference>
<evidence type="ECO:0000256" key="4">
    <source>
        <dbReference type="ARBA" id="ARBA00022691"/>
    </source>
</evidence>
<dbReference type="SUPFAM" id="SSF53335">
    <property type="entry name" value="S-adenosyl-L-methionine-dependent methyltransferases"/>
    <property type="match status" value="1"/>
</dbReference>
<keyword evidence="4 6" id="KW-0949">S-adenosyl-L-methionine</keyword>
<dbReference type="OrthoDB" id="9804590at2"/>
<feature type="binding site" evidence="6">
    <location>
        <position position="319"/>
    </location>
    <ligand>
        <name>S-adenosyl-L-methionine</name>
        <dbReference type="ChEBI" id="CHEBI:59789"/>
    </ligand>
</feature>
<evidence type="ECO:0000256" key="7">
    <source>
        <dbReference type="PROSITE-ProRule" id="PRU10015"/>
    </source>
</evidence>
<gene>
    <name evidence="9" type="ORF">DL897_08340</name>
</gene>
<dbReference type="PROSITE" id="PS01231">
    <property type="entry name" value="TRMA_2"/>
    <property type="match status" value="1"/>
</dbReference>
<evidence type="ECO:0000313" key="10">
    <source>
        <dbReference type="Proteomes" id="UP000251213"/>
    </source>
</evidence>
<dbReference type="InterPro" id="IPR030390">
    <property type="entry name" value="MeTrfase_TrmA_AS"/>
</dbReference>
<dbReference type="InterPro" id="IPR029063">
    <property type="entry name" value="SAM-dependent_MTases_sf"/>
</dbReference>
<comment type="caution">
    <text evidence="9">The sequence shown here is derived from an EMBL/GenBank/DDBJ whole genome shotgun (WGS) entry which is preliminary data.</text>
</comment>
<dbReference type="InterPro" id="IPR002792">
    <property type="entry name" value="TRAM_dom"/>
</dbReference>
<dbReference type="EMBL" id="QJKK01000004">
    <property type="protein sequence ID" value="RAL24329.1"/>
    <property type="molecule type" value="Genomic_DNA"/>
</dbReference>
<evidence type="ECO:0000256" key="3">
    <source>
        <dbReference type="ARBA" id="ARBA00022679"/>
    </source>
</evidence>
<feature type="binding site" evidence="6">
    <location>
        <position position="290"/>
    </location>
    <ligand>
        <name>S-adenosyl-L-methionine</name>
        <dbReference type="ChEBI" id="CHEBI:59789"/>
    </ligand>
</feature>
<dbReference type="Pfam" id="PF05958">
    <property type="entry name" value="tRNA_U5-meth_tr"/>
    <property type="match status" value="1"/>
</dbReference>
<dbReference type="Proteomes" id="UP000251213">
    <property type="component" value="Unassembled WGS sequence"/>
</dbReference>
<dbReference type="Gene3D" id="2.40.50.140">
    <property type="entry name" value="Nucleic acid-binding proteins"/>
    <property type="match status" value="1"/>
</dbReference>
<dbReference type="NCBIfam" id="TIGR00479">
    <property type="entry name" value="rumA"/>
    <property type="match status" value="1"/>
</dbReference>
<accession>A0A364K4Y5</accession>
<dbReference type="Pfam" id="PF01938">
    <property type="entry name" value="TRAM"/>
    <property type="match status" value="1"/>
</dbReference>
<evidence type="ECO:0000256" key="2">
    <source>
        <dbReference type="ARBA" id="ARBA00022603"/>
    </source>
</evidence>
<organism evidence="9 10">
    <name type="scientific">Thermoflavimicrobium daqui</name>
    <dbReference type="NCBI Taxonomy" id="2137476"/>
    <lineage>
        <taxon>Bacteria</taxon>
        <taxon>Bacillati</taxon>
        <taxon>Bacillota</taxon>
        <taxon>Bacilli</taxon>
        <taxon>Bacillales</taxon>
        <taxon>Thermoactinomycetaceae</taxon>
        <taxon>Thermoflavimicrobium</taxon>
    </lineage>
</organism>
<evidence type="ECO:0000256" key="1">
    <source>
        <dbReference type="ARBA" id="ARBA00022485"/>
    </source>
</evidence>
<protein>
    <submittedName>
        <fullName evidence="9">23S rRNA (Uracil(1939)-C(5))-methyltransferase RlmD</fullName>
    </submittedName>
</protein>
<dbReference type="FunFam" id="3.40.50.150:FF:000009">
    <property type="entry name" value="23S rRNA (Uracil(1939)-C(5))-methyltransferase RlmD"/>
    <property type="match status" value="1"/>
</dbReference>
<dbReference type="RefSeq" id="WP_113658699.1">
    <property type="nucleotide sequence ID" value="NZ_KZ845666.1"/>
</dbReference>
<dbReference type="PANTHER" id="PTHR11061:SF45">
    <property type="match status" value="1"/>
</dbReference>
<comment type="similarity">
    <text evidence="6">Belongs to the class I-like SAM-binding methyltransferase superfamily. RNA M5U methyltransferase family.</text>
</comment>
<dbReference type="InterPro" id="IPR012340">
    <property type="entry name" value="NA-bd_OB-fold"/>
</dbReference>
<keyword evidence="1" id="KW-0479">Metal-binding</keyword>
<sequence length="461" mass="52681">MRTKKKIHLHKGQIVELPIRRLGINGEGVGYYQKQVIFVEGAIPGEFVVARIDEVEKNFAKAKLVRLKKKSAYRIQPKCPIYETCGGCQLQHIDYRFQRRLKRELVQEAFRKYTNLADIPIEKTISMSEPWTYRNKAQFPLQSIEQRVVMGMFSAKSHRLVEIKECPVQHPLVNQALEIVRDIIEQLKISIYDERKHQGVIRHIVVRISFATKEIQLVFISRTKSFPEEKALISEVIKRLPQVKSIVLNHNPHKTSLIFGNESRLLWGTEKISEQLGEITYLLSARAFFQLNPVQTRKLYEEVEKLAQLTGNETVIDAYCGVGTIGIWLARKAKRVLGMDTIPEAIENAKENAVVNQIDHAEYVVGEAEILIPKWVKKGLKPDLVVVDPPRVGLGQALIDTLLEVKVPRMIYVSCNPATLAKDCQQLIRGGYQVKKVIPLDMFPQTAHIESITLLEREVVT</sequence>
<feature type="active site" description="Nucleophile" evidence="6">
    <location>
        <position position="415"/>
    </location>
</feature>
<dbReference type="PROSITE" id="PS50926">
    <property type="entry name" value="TRAM"/>
    <property type="match status" value="1"/>
</dbReference>
<evidence type="ECO:0000256" key="5">
    <source>
        <dbReference type="ARBA" id="ARBA00023014"/>
    </source>
</evidence>
<dbReference type="InterPro" id="IPR030391">
    <property type="entry name" value="MeTrfase_TrmA_CS"/>
</dbReference>
<feature type="binding site" evidence="6">
    <location>
        <position position="340"/>
    </location>
    <ligand>
        <name>S-adenosyl-L-methionine</name>
        <dbReference type="ChEBI" id="CHEBI:59789"/>
    </ligand>
</feature>
<feature type="domain" description="TRAM" evidence="8">
    <location>
        <begin position="8"/>
        <end position="66"/>
    </location>
</feature>
<dbReference type="PANTHER" id="PTHR11061">
    <property type="entry name" value="RNA M5U METHYLTRANSFERASE"/>
    <property type="match status" value="1"/>
</dbReference>
<keyword evidence="3 6" id="KW-0808">Transferase</keyword>
<dbReference type="Gene3D" id="3.40.50.150">
    <property type="entry name" value="Vaccinia Virus protein VP39"/>
    <property type="match status" value="1"/>
</dbReference>
<dbReference type="FunFam" id="2.40.50.1070:FF:000003">
    <property type="entry name" value="23S rRNA (Uracil-5-)-methyltransferase RumA"/>
    <property type="match status" value="1"/>
</dbReference>
<dbReference type="CDD" id="cd02440">
    <property type="entry name" value="AdoMet_MTases"/>
    <property type="match status" value="1"/>
</dbReference>
<dbReference type="SUPFAM" id="SSF50249">
    <property type="entry name" value="Nucleic acid-binding proteins"/>
    <property type="match status" value="1"/>
</dbReference>
<dbReference type="GO" id="GO:0070041">
    <property type="term" value="F:rRNA (uridine-C5-)-methyltransferase activity"/>
    <property type="evidence" value="ECO:0007669"/>
    <property type="project" value="UniProtKB-ARBA"/>
</dbReference>
<evidence type="ECO:0000256" key="6">
    <source>
        <dbReference type="PROSITE-ProRule" id="PRU01024"/>
    </source>
</evidence>
<dbReference type="GO" id="GO:0070475">
    <property type="term" value="P:rRNA base methylation"/>
    <property type="evidence" value="ECO:0007669"/>
    <property type="project" value="TreeGrafter"/>
</dbReference>